<keyword evidence="2" id="KW-1133">Transmembrane helix</keyword>
<protein>
    <recommendedName>
        <fullName evidence="3">EGF-like calcium-binding domain-containing protein</fullName>
    </recommendedName>
</protein>
<evidence type="ECO:0000313" key="4">
    <source>
        <dbReference type="EMBL" id="PIO65931.1"/>
    </source>
</evidence>
<evidence type="ECO:0000256" key="1">
    <source>
        <dbReference type="ARBA" id="ARBA00023157"/>
    </source>
</evidence>
<dbReference type="Proteomes" id="UP000230423">
    <property type="component" value="Unassembled WGS sequence"/>
</dbReference>
<evidence type="ECO:0000259" key="3">
    <source>
        <dbReference type="SMART" id="SM00179"/>
    </source>
</evidence>
<evidence type="ECO:0000256" key="2">
    <source>
        <dbReference type="SAM" id="Phobius"/>
    </source>
</evidence>
<dbReference type="SMART" id="SM00179">
    <property type="entry name" value="EGF_CA"/>
    <property type="match status" value="1"/>
</dbReference>
<dbReference type="PROSITE" id="PS01187">
    <property type="entry name" value="EGF_CA"/>
    <property type="match status" value="1"/>
</dbReference>
<sequence>MLTLKPPLRRKCGNAADKEFCYYENSTEIRVTYTRACMVVRVPQIYKWRLGTDAPAVKNMKESDAKSVVHNFCLDPAPSFCPAGEYDCQMYGFGNYSCNCAAGFYYNVTGKQCVKVGERVNITLYFKHTPYSEIYNNLTHPEAISARKLIQAAFDKIYGINLIKLVFNNFTEGSLVAHLQLMLKLHDTGTFRNNEKIFKDERCGNVVCPEHTECRPIDDIDECASNPCQTEAECLNTPGSYVCARDADNAVHLRFPVIVALENENRALTLILLILACFFLLTTIGAILFAVCQKRRNRTGTYQLYGAPAPDGMSSTKTVQSSWT</sequence>
<dbReference type="InterPro" id="IPR001881">
    <property type="entry name" value="EGF-like_Ca-bd_dom"/>
</dbReference>
<dbReference type="InterPro" id="IPR018097">
    <property type="entry name" value="EGF_Ca-bd_CS"/>
</dbReference>
<feature type="transmembrane region" description="Helical" evidence="2">
    <location>
        <begin position="267"/>
        <end position="291"/>
    </location>
</feature>
<keyword evidence="2" id="KW-0812">Transmembrane</keyword>
<dbReference type="CDD" id="cd00054">
    <property type="entry name" value="EGF_CA"/>
    <property type="match status" value="1"/>
</dbReference>
<organism evidence="4 5">
    <name type="scientific">Teladorsagia circumcincta</name>
    <name type="common">Brown stomach worm</name>
    <name type="synonym">Ostertagia circumcincta</name>
    <dbReference type="NCBI Taxonomy" id="45464"/>
    <lineage>
        <taxon>Eukaryota</taxon>
        <taxon>Metazoa</taxon>
        <taxon>Ecdysozoa</taxon>
        <taxon>Nematoda</taxon>
        <taxon>Chromadorea</taxon>
        <taxon>Rhabditida</taxon>
        <taxon>Rhabditina</taxon>
        <taxon>Rhabditomorpha</taxon>
        <taxon>Strongyloidea</taxon>
        <taxon>Trichostrongylidae</taxon>
        <taxon>Teladorsagia</taxon>
    </lineage>
</organism>
<keyword evidence="2" id="KW-0472">Membrane</keyword>
<dbReference type="AlphaFoldDB" id="A0A2G9U6N9"/>
<proteinExistence type="predicted"/>
<reference evidence="4 5" key="1">
    <citation type="submission" date="2015-09" db="EMBL/GenBank/DDBJ databases">
        <title>Draft genome of the parasitic nematode Teladorsagia circumcincta isolate WARC Sus (inbred).</title>
        <authorList>
            <person name="Mitreva M."/>
        </authorList>
    </citation>
    <scope>NUCLEOTIDE SEQUENCE [LARGE SCALE GENOMIC DNA]</scope>
    <source>
        <strain evidence="4 5">S</strain>
    </source>
</reference>
<keyword evidence="1" id="KW-1015">Disulfide bond</keyword>
<dbReference type="GO" id="GO:0005509">
    <property type="term" value="F:calcium ion binding"/>
    <property type="evidence" value="ECO:0007669"/>
    <property type="project" value="InterPro"/>
</dbReference>
<evidence type="ECO:0000313" key="5">
    <source>
        <dbReference type="Proteomes" id="UP000230423"/>
    </source>
</evidence>
<name>A0A2G9U6N9_TELCI</name>
<keyword evidence="5" id="KW-1185">Reference proteome</keyword>
<feature type="domain" description="EGF-like calcium-binding" evidence="3">
    <location>
        <begin position="219"/>
        <end position="257"/>
    </location>
</feature>
<dbReference type="SUPFAM" id="SSF57196">
    <property type="entry name" value="EGF/Laminin"/>
    <property type="match status" value="1"/>
</dbReference>
<gene>
    <name evidence="4" type="ORF">TELCIR_12370</name>
</gene>
<dbReference type="Gene3D" id="2.10.25.10">
    <property type="entry name" value="Laminin"/>
    <property type="match status" value="1"/>
</dbReference>
<dbReference type="OrthoDB" id="19903at2759"/>
<accession>A0A2G9U6N9</accession>
<dbReference type="EMBL" id="KZ348617">
    <property type="protein sequence ID" value="PIO65931.1"/>
    <property type="molecule type" value="Genomic_DNA"/>
</dbReference>